<dbReference type="Proteomes" id="UP001057402">
    <property type="component" value="Chromosome 12"/>
</dbReference>
<name>A0ACB9L030_9MYRT</name>
<accession>A0ACB9L030</accession>
<keyword evidence="2" id="KW-1185">Reference proteome</keyword>
<protein>
    <submittedName>
        <fullName evidence="1">Uncharacterized protein</fullName>
    </submittedName>
</protein>
<evidence type="ECO:0000313" key="2">
    <source>
        <dbReference type="Proteomes" id="UP001057402"/>
    </source>
</evidence>
<gene>
    <name evidence="1" type="ORF">MLD38_038485</name>
</gene>
<proteinExistence type="predicted"/>
<organism evidence="1 2">
    <name type="scientific">Melastoma candidum</name>
    <dbReference type="NCBI Taxonomy" id="119954"/>
    <lineage>
        <taxon>Eukaryota</taxon>
        <taxon>Viridiplantae</taxon>
        <taxon>Streptophyta</taxon>
        <taxon>Embryophyta</taxon>
        <taxon>Tracheophyta</taxon>
        <taxon>Spermatophyta</taxon>
        <taxon>Magnoliopsida</taxon>
        <taxon>eudicotyledons</taxon>
        <taxon>Gunneridae</taxon>
        <taxon>Pentapetalae</taxon>
        <taxon>rosids</taxon>
        <taxon>malvids</taxon>
        <taxon>Myrtales</taxon>
        <taxon>Melastomataceae</taxon>
        <taxon>Melastomatoideae</taxon>
        <taxon>Melastomateae</taxon>
        <taxon>Melastoma</taxon>
    </lineage>
</organism>
<comment type="caution">
    <text evidence="1">The sequence shown here is derived from an EMBL/GenBank/DDBJ whole genome shotgun (WGS) entry which is preliminary data.</text>
</comment>
<evidence type="ECO:0000313" key="1">
    <source>
        <dbReference type="EMBL" id="KAI4302776.1"/>
    </source>
</evidence>
<dbReference type="EMBL" id="CM042891">
    <property type="protein sequence ID" value="KAI4302776.1"/>
    <property type="molecule type" value="Genomic_DNA"/>
</dbReference>
<reference evidence="2" key="1">
    <citation type="journal article" date="2023" name="Front. Plant Sci.">
        <title>Chromosomal-level genome assembly of Melastoma candidum provides insights into trichome evolution.</title>
        <authorList>
            <person name="Zhong Y."/>
            <person name="Wu W."/>
            <person name="Sun C."/>
            <person name="Zou P."/>
            <person name="Liu Y."/>
            <person name="Dai S."/>
            <person name="Zhou R."/>
        </authorList>
    </citation>
    <scope>NUCLEOTIDE SEQUENCE [LARGE SCALE GENOMIC DNA]</scope>
</reference>
<sequence length="522" mass="57014">MTRKPPRPGQQNHHDPKGSPSTTAAVRGGGGGAGMRVIVPLQGLVQGRGGLVLGSVIPCALFYFLQLYLKRNRSRPDSPRSPPPQGPGLPRTASRMNMSPRGSGRARVSSRVARLLRDSGDEVEERRGSEDGVVDMGLVDDAVCSDLVHKWWVENGKEALLGNGSGIGGIACHWQFDGGSDFKLAVSGFMSRAIHGAVSFDPSQMVLVAGLDTAIEMLCFCIADAGNAFIVPTPYNPCLDRDVKWRSGVDIIPVPCRSADNFSISITALDRAFSQAKKRGVKVRGVIISNPSDPLSTLLDRETLYSLLDFVTEKNIHLVCNEVFVGAHGTDHEFVSMAEIVESEDCDRSRVHLVYGLSNDLSLPGYNVAVIYSFNESVVAAARKLARFTAVASPVQRVLTSLLSDIHFMDNLIEVGRERLRKKFASFYEGLSRLGIKCMKSSGGSYCWVDMSGLIKPYSEKGELELRDKLLHTAKIIVTPGSSCHCIEPGWFRLCLMALDDNNLPEVMDRFREVIEACRSRS</sequence>